<comment type="caution">
    <text evidence="1">The sequence shown here is derived from an EMBL/GenBank/DDBJ whole genome shotgun (WGS) entry which is preliminary data.</text>
</comment>
<proteinExistence type="predicted"/>
<name>A0AAV2A5G3_9ARAC</name>
<evidence type="ECO:0000313" key="1">
    <source>
        <dbReference type="EMBL" id="CAL1278624.1"/>
    </source>
</evidence>
<reference evidence="1 2" key="1">
    <citation type="submission" date="2024-04" db="EMBL/GenBank/DDBJ databases">
        <authorList>
            <person name="Rising A."/>
            <person name="Reimegard J."/>
            <person name="Sonavane S."/>
            <person name="Akerstrom W."/>
            <person name="Nylinder S."/>
            <person name="Hedman E."/>
            <person name="Kallberg Y."/>
        </authorList>
    </citation>
    <scope>NUCLEOTIDE SEQUENCE [LARGE SCALE GENOMIC DNA]</scope>
</reference>
<dbReference type="Proteomes" id="UP001497382">
    <property type="component" value="Unassembled WGS sequence"/>
</dbReference>
<protein>
    <submittedName>
        <fullName evidence="1">Uncharacterized protein</fullName>
    </submittedName>
</protein>
<dbReference type="EMBL" id="CAXIEN010000115">
    <property type="protein sequence ID" value="CAL1278624.1"/>
    <property type="molecule type" value="Genomic_DNA"/>
</dbReference>
<dbReference type="AlphaFoldDB" id="A0AAV2A5G3"/>
<organism evidence="1 2">
    <name type="scientific">Larinioides sclopetarius</name>
    <dbReference type="NCBI Taxonomy" id="280406"/>
    <lineage>
        <taxon>Eukaryota</taxon>
        <taxon>Metazoa</taxon>
        <taxon>Ecdysozoa</taxon>
        <taxon>Arthropoda</taxon>
        <taxon>Chelicerata</taxon>
        <taxon>Arachnida</taxon>
        <taxon>Araneae</taxon>
        <taxon>Araneomorphae</taxon>
        <taxon>Entelegynae</taxon>
        <taxon>Araneoidea</taxon>
        <taxon>Araneidae</taxon>
        <taxon>Larinioides</taxon>
    </lineage>
</organism>
<evidence type="ECO:0000313" key="2">
    <source>
        <dbReference type="Proteomes" id="UP001497382"/>
    </source>
</evidence>
<keyword evidence="2" id="KW-1185">Reference proteome</keyword>
<sequence length="133" mass="15254">MQIVLRRWVWAGLRQIDPVYQPITESRPVTWRHSALAICVEPTECGLVLVVLFVGGAVCLRRCEFRRSEDFSCPADKNVRLLWRALDCLADFDVVLRVGLLILKNGINSLGFRLHSQVNKSKDSLVYVDYLCY</sequence>
<accession>A0AAV2A5G3</accession>
<gene>
    <name evidence="1" type="ORF">LARSCL_LOCUS9894</name>
</gene>